<keyword evidence="1" id="KW-0812">Transmembrane</keyword>
<protein>
    <submittedName>
        <fullName evidence="2">ABC transporter permease subunit</fullName>
    </submittedName>
</protein>
<feature type="transmembrane region" description="Helical" evidence="1">
    <location>
        <begin position="175"/>
        <end position="199"/>
    </location>
</feature>
<gene>
    <name evidence="2" type="ORF">K1Y79_23805</name>
</gene>
<dbReference type="Pfam" id="PF12679">
    <property type="entry name" value="ABC2_membrane_2"/>
    <property type="match status" value="1"/>
</dbReference>
<feature type="transmembrane region" description="Helical" evidence="1">
    <location>
        <begin position="211"/>
        <end position="234"/>
    </location>
</feature>
<proteinExistence type="predicted"/>
<dbReference type="EMBL" id="JAICCF010000004">
    <property type="protein sequence ID" value="MBW8687382.1"/>
    <property type="molecule type" value="Genomic_DNA"/>
</dbReference>
<evidence type="ECO:0000313" key="3">
    <source>
        <dbReference type="Proteomes" id="UP000812961"/>
    </source>
</evidence>
<dbReference type="Proteomes" id="UP000812961">
    <property type="component" value="Unassembled WGS sequence"/>
</dbReference>
<dbReference type="PANTHER" id="PTHR43471">
    <property type="entry name" value="ABC TRANSPORTER PERMEASE"/>
    <property type="match status" value="1"/>
</dbReference>
<dbReference type="RefSeq" id="WP_220252696.1">
    <property type="nucleotide sequence ID" value="NZ_JAICCF010000004.1"/>
</dbReference>
<dbReference type="PANTHER" id="PTHR43471:SF1">
    <property type="entry name" value="ABC TRANSPORTER PERMEASE PROTEIN NOSY-RELATED"/>
    <property type="match status" value="1"/>
</dbReference>
<evidence type="ECO:0000256" key="1">
    <source>
        <dbReference type="SAM" id="Phobius"/>
    </source>
</evidence>
<keyword evidence="1" id="KW-1133">Transmembrane helix</keyword>
<name>A0ABS7GI55_9BACT</name>
<accession>A0ABS7GI55</accession>
<feature type="transmembrane region" description="Helical" evidence="1">
    <location>
        <begin position="241"/>
        <end position="261"/>
    </location>
</feature>
<organism evidence="2 3">
    <name type="scientific">Chitinophaga rhizophila</name>
    <dbReference type="NCBI Taxonomy" id="2866212"/>
    <lineage>
        <taxon>Bacteria</taxon>
        <taxon>Pseudomonadati</taxon>
        <taxon>Bacteroidota</taxon>
        <taxon>Chitinophagia</taxon>
        <taxon>Chitinophagales</taxon>
        <taxon>Chitinophagaceae</taxon>
        <taxon>Chitinophaga</taxon>
    </lineage>
</organism>
<keyword evidence="1" id="KW-0472">Membrane</keyword>
<reference evidence="2 3" key="1">
    <citation type="submission" date="2021-08" db="EMBL/GenBank/DDBJ databases">
        <title>The genome sequence of Chitinophaga sp. B61.</title>
        <authorList>
            <person name="Zhang X."/>
        </authorList>
    </citation>
    <scope>NUCLEOTIDE SEQUENCE [LARGE SCALE GENOMIC DNA]</scope>
    <source>
        <strain evidence="2 3">B61</strain>
    </source>
</reference>
<feature type="transmembrane region" description="Helical" evidence="1">
    <location>
        <begin position="128"/>
        <end position="148"/>
    </location>
</feature>
<feature type="transmembrane region" description="Helical" evidence="1">
    <location>
        <begin position="433"/>
        <end position="456"/>
    </location>
</feature>
<comment type="caution">
    <text evidence="2">The sequence shown here is derived from an EMBL/GenBank/DDBJ whole genome shotgun (WGS) entry which is preliminary data.</text>
</comment>
<evidence type="ECO:0000313" key="2">
    <source>
        <dbReference type="EMBL" id="MBW8687382.1"/>
    </source>
</evidence>
<sequence>MIGIVVKKELKEIFRTSRIAWLFAGLLVLIALSVYNGYTYYTSHSSLLKESQEVTYKQFISQGNKNPHLGAHFGFYAYKPTADLAMIDNGIEDYTGSSFYLEPHKRGIIKFREVTDATSLKSFGFLNIGYLIQFIFPLFIFLICHNIFSKEWENGTIKLLLGSKVGRRDIYMGKLLACLCVVSMLIGIILFLSSTVLIATSANLEKVMGSYLIYLSGLCLFSVILTSIAVSVSLLTRSSTLSLVILAGFWLMGVFLLPRLAGEISKHVYPAITSVKFDHVTFNEMQYGVGDEGTKDYRREKLLERTLAEYHVDSIQQLPVYFIPITIEFFEESDGKVMDRAYSAVDQNQARQNGLVRSVAMLSPFLAFRDFSMHVTATDMETHNDFSEKAEQHRRKIGVIVDEYYQKHVEATNEFWKTVPQFQYEPPGLTHRLVAAGPAMLIMLGWTLAAIALMIFSYRKMTV</sequence>
<feature type="transmembrane region" description="Helical" evidence="1">
    <location>
        <begin position="20"/>
        <end position="41"/>
    </location>
</feature>
<keyword evidence="3" id="KW-1185">Reference proteome</keyword>